<dbReference type="EMBL" id="MRZV01000017">
    <property type="protein sequence ID" value="PIK62187.1"/>
    <property type="molecule type" value="Genomic_DNA"/>
</dbReference>
<sequence>MDATVVAPYCCNQLVRPPLSWLLASYRDLVVGGLPHLSPSEEARLNRLCLLSSHFKRFESFIKRHGGECVQKDDENVKLEDGLYLRSFCSGLDEALSGYRKTLLVLEEDILNDPTLTMGHIICLTEPYQGLFVSLSGILDKLETGRYHGCQILDMLQTGEWMYGQPDIQQTVQRILFTCHRVMFDQLTTWLLNGLLLDEYGEFFLHKTNEVQADQTNVDDEDDLGIGGITGRQMKRALKVIDGSDVAHDHFAINAPMLPSYLPLRVAEKILFAGESVQMFESKKQKSVAKYTDPVLGSNEEKFAKKLTELKHQSVFSIHQFEIVVNEIRSCVAEHLWTLVVEEHKLVSELIILKDFYLLGRGELFLAFIDQAQLLLQTPPNQSTEHYTNMAFKQAAHKVLFEDDDTLSRFHITVPLKEGSPGKKGALGGKVETGWHLMGLSCTFHWPVHIIFTPSVAERYNKLFKFLLAVKRVQLELQQCWIHHMDRKNHVPSIEETTIWQLRSHMAFLIDSIQYYLQVDVLDTQFSLLLSKIQSTRDFEAVRVAHDQFLTSLLVQCFLLTKPVHHCLMELLDLCHSFAILLLQTKSFEARQRAQVDSQAQGFNHLSSLLFKILSGAKGTQSNPHLSQLLLRLDFNKFYSLAEGAIARLLPKK</sequence>
<evidence type="ECO:0000313" key="10">
    <source>
        <dbReference type="Proteomes" id="UP000230750"/>
    </source>
</evidence>
<dbReference type="Pfam" id="PF17681">
    <property type="entry name" value="GCP_N_terminal"/>
    <property type="match status" value="1"/>
</dbReference>
<dbReference type="OrthoDB" id="78652at2759"/>
<dbReference type="AlphaFoldDB" id="A0A2G8LPL0"/>
<dbReference type="STRING" id="307972.A0A2G8LPL0"/>
<dbReference type="InterPro" id="IPR041470">
    <property type="entry name" value="GCP_N"/>
</dbReference>
<dbReference type="InterPro" id="IPR007259">
    <property type="entry name" value="GCP"/>
</dbReference>
<accession>A0A2G8LPL0</accession>
<evidence type="ECO:0000259" key="8">
    <source>
        <dbReference type="Pfam" id="PF17681"/>
    </source>
</evidence>
<dbReference type="InterPro" id="IPR040457">
    <property type="entry name" value="GCP_C"/>
</dbReference>
<evidence type="ECO:0000256" key="4">
    <source>
        <dbReference type="ARBA" id="ARBA00022701"/>
    </source>
</evidence>
<proteinExistence type="inferred from homology"/>
<protein>
    <recommendedName>
        <fullName evidence="6">Gamma-tubulin complex component</fullName>
    </recommendedName>
</protein>
<dbReference type="GO" id="GO:0051225">
    <property type="term" value="P:spindle assembly"/>
    <property type="evidence" value="ECO:0007669"/>
    <property type="project" value="TreeGrafter"/>
</dbReference>
<dbReference type="PANTHER" id="PTHR19302">
    <property type="entry name" value="GAMMA TUBULIN COMPLEX PROTEIN"/>
    <property type="match status" value="1"/>
</dbReference>
<keyword evidence="4 6" id="KW-0493">Microtubule</keyword>
<keyword evidence="10" id="KW-1185">Reference proteome</keyword>
<evidence type="ECO:0000256" key="5">
    <source>
        <dbReference type="ARBA" id="ARBA00023212"/>
    </source>
</evidence>
<dbReference type="InterPro" id="IPR042241">
    <property type="entry name" value="GCP_C_sf"/>
</dbReference>
<dbReference type="Gene3D" id="1.20.120.1900">
    <property type="entry name" value="Gamma-tubulin complex, C-terminal domain"/>
    <property type="match status" value="1"/>
</dbReference>
<organism evidence="9 10">
    <name type="scientific">Stichopus japonicus</name>
    <name type="common">Sea cucumber</name>
    <dbReference type="NCBI Taxonomy" id="307972"/>
    <lineage>
        <taxon>Eukaryota</taxon>
        <taxon>Metazoa</taxon>
        <taxon>Echinodermata</taxon>
        <taxon>Eleutherozoa</taxon>
        <taxon>Echinozoa</taxon>
        <taxon>Holothuroidea</taxon>
        <taxon>Aspidochirotacea</taxon>
        <taxon>Aspidochirotida</taxon>
        <taxon>Stichopodidae</taxon>
        <taxon>Apostichopus</taxon>
    </lineage>
</organism>
<evidence type="ECO:0000313" key="9">
    <source>
        <dbReference type="EMBL" id="PIK62187.1"/>
    </source>
</evidence>
<dbReference type="Pfam" id="PF04130">
    <property type="entry name" value="GCP_C_terminal"/>
    <property type="match status" value="1"/>
</dbReference>
<name>A0A2G8LPL0_STIJA</name>
<keyword evidence="3 6" id="KW-0963">Cytoplasm</keyword>
<comment type="caution">
    <text evidence="9">The sequence shown here is derived from an EMBL/GenBank/DDBJ whole genome shotgun (WGS) entry which is preliminary data.</text>
</comment>
<evidence type="ECO:0000256" key="3">
    <source>
        <dbReference type="ARBA" id="ARBA00022490"/>
    </source>
</evidence>
<evidence type="ECO:0000256" key="2">
    <source>
        <dbReference type="ARBA" id="ARBA00010337"/>
    </source>
</evidence>
<dbReference type="GO" id="GO:0043015">
    <property type="term" value="F:gamma-tubulin binding"/>
    <property type="evidence" value="ECO:0007669"/>
    <property type="project" value="InterPro"/>
</dbReference>
<evidence type="ECO:0000256" key="1">
    <source>
        <dbReference type="ARBA" id="ARBA00004267"/>
    </source>
</evidence>
<dbReference type="GO" id="GO:0031122">
    <property type="term" value="P:cytoplasmic microtubule organization"/>
    <property type="evidence" value="ECO:0007669"/>
    <property type="project" value="TreeGrafter"/>
</dbReference>
<gene>
    <name evidence="9" type="ORF">BSL78_00910</name>
</gene>
<reference evidence="9 10" key="1">
    <citation type="journal article" date="2017" name="PLoS Biol.">
        <title>The sea cucumber genome provides insights into morphological evolution and visceral regeneration.</title>
        <authorList>
            <person name="Zhang X."/>
            <person name="Sun L."/>
            <person name="Yuan J."/>
            <person name="Sun Y."/>
            <person name="Gao Y."/>
            <person name="Zhang L."/>
            <person name="Li S."/>
            <person name="Dai H."/>
            <person name="Hamel J.F."/>
            <person name="Liu C."/>
            <person name="Yu Y."/>
            <person name="Liu S."/>
            <person name="Lin W."/>
            <person name="Guo K."/>
            <person name="Jin S."/>
            <person name="Xu P."/>
            <person name="Storey K.B."/>
            <person name="Huan P."/>
            <person name="Zhang T."/>
            <person name="Zhou Y."/>
            <person name="Zhang J."/>
            <person name="Lin C."/>
            <person name="Li X."/>
            <person name="Xing L."/>
            <person name="Huo D."/>
            <person name="Sun M."/>
            <person name="Wang L."/>
            <person name="Mercier A."/>
            <person name="Li F."/>
            <person name="Yang H."/>
            <person name="Xiang J."/>
        </authorList>
    </citation>
    <scope>NUCLEOTIDE SEQUENCE [LARGE SCALE GENOMIC DNA]</scope>
    <source>
        <strain evidence="9">Shaxun</strain>
        <tissue evidence="9">Muscle</tissue>
    </source>
</reference>
<dbReference type="GO" id="GO:0000278">
    <property type="term" value="P:mitotic cell cycle"/>
    <property type="evidence" value="ECO:0007669"/>
    <property type="project" value="TreeGrafter"/>
</dbReference>
<feature type="domain" description="Gamma tubulin complex component C-terminal" evidence="7">
    <location>
        <begin position="346"/>
        <end position="639"/>
    </location>
</feature>
<dbReference type="GO" id="GO:0051321">
    <property type="term" value="P:meiotic cell cycle"/>
    <property type="evidence" value="ECO:0007669"/>
    <property type="project" value="TreeGrafter"/>
</dbReference>
<dbReference type="GO" id="GO:0000930">
    <property type="term" value="C:gamma-tubulin complex"/>
    <property type="evidence" value="ECO:0007669"/>
    <property type="project" value="TreeGrafter"/>
</dbReference>
<dbReference type="Proteomes" id="UP000230750">
    <property type="component" value="Unassembled WGS sequence"/>
</dbReference>
<keyword evidence="5 6" id="KW-0206">Cytoskeleton</keyword>
<comment type="subcellular location">
    <subcellularLocation>
        <location evidence="1 6">Cytoplasm</location>
        <location evidence="1 6">Cytoskeleton</location>
        <location evidence="1 6">Microtubule organizing center</location>
    </subcellularLocation>
</comment>
<dbReference type="GO" id="GO:0000922">
    <property type="term" value="C:spindle pole"/>
    <property type="evidence" value="ECO:0007669"/>
    <property type="project" value="InterPro"/>
</dbReference>
<dbReference type="PANTHER" id="PTHR19302:SF27">
    <property type="entry name" value="GAMMA-TUBULIN COMPLEX COMPONENT 4"/>
    <property type="match status" value="1"/>
</dbReference>
<evidence type="ECO:0000256" key="6">
    <source>
        <dbReference type="RuleBase" id="RU363050"/>
    </source>
</evidence>
<dbReference type="GO" id="GO:0007020">
    <property type="term" value="P:microtubule nucleation"/>
    <property type="evidence" value="ECO:0007669"/>
    <property type="project" value="InterPro"/>
</dbReference>
<feature type="domain" description="Gamma tubulin complex component protein N-terminal" evidence="8">
    <location>
        <begin position="35"/>
        <end position="343"/>
    </location>
</feature>
<evidence type="ECO:0000259" key="7">
    <source>
        <dbReference type="Pfam" id="PF04130"/>
    </source>
</evidence>
<dbReference type="GO" id="GO:0005874">
    <property type="term" value="C:microtubule"/>
    <property type="evidence" value="ECO:0007669"/>
    <property type="project" value="UniProtKB-KW"/>
</dbReference>
<comment type="similarity">
    <text evidence="2 6">Belongs to the TUBGCP family.</text>
</comment>
<dbReference type="GO" id="GO:0051011">
    <property type="term" value="F:microtubule minus-end binding"/>
    <property type="evidence" value="ECO:0007669"/>
    <property type="project" value="TreeGrafter"/>
</dbReference>